<dbReference type="InterPro" id="IPR002898">
    <property type="entry name" value="MotA_ExbB_proton_chnl"/>
</dbReference>
<keyword evidence="2" id="KW-1003">Cell membrane</keyword>
<feature type="domain" description="MotA/TolQ/ExbB proton channel" evidence="8">
    <location>
        <begin position="98"/>
        <end position="190"/>
    </location>
</feature>
<keyword evidence="3 7" id="KW-0812">Transmembrane</keyword>
<dbReference type="PANTHER" id="PTHR30625:SF3">
    <property type="entry name" value="TOL-PAL SYSTEM PROTEIN TOLQ"/>
    <property type="match status" value="1"/>
</dbReference>
<comment type="subcellular location">
    <subcellularLocation>
        <location evidence="1">Cell membrane</location>
        <topology evidence="1">Multi-pass membrane protein</topology>
    </subcellularLocation>
    <subcellularLocation>
        <location evidence="6">Membrane</location>
        <topology evidence="6">Multi-pass membrane protein</topology>
    </subcellularLocation>
</comment>
<keyword evidence="6" id="KW-0653">Protein transport</keyword>
<protein>
    <submittedName>
        <fullName evidence="9">MotA/TolQ/ExbB proton channel family protein</fullName>
    </submittedName>
</protein>
<evidence type="ECO:0000259" key="8">
    <source>
        <dbReference type="Pfam" id="PF01618"/>
    </source>
</evidence>
<gene>
    <name evidence="9" type="ORF">WMO66_02810</name>
</gene>
<sequence length="206" mass="22572">MTSVFHKILRAVAGAMEIPDVVFLVLALGFAVFSVGWLICEYFTEHRHMREDLPRLLDALREQGADTAALIRKSQLNRRQKAALLELTEHPDFSGGLRESLAANLLEREQSHYDHILKCTELVSKLAPMLGLLGTLIPLGPGIIALGQGDTQTLSTSLLTAFDTTIAGLCAAAVCLVVTTLRKRWYGGYMADLETLMDCVCEEEAA</sequence>
<dbReference type="EMBL" id="JBBMFF010000135">
    <property type="protein sequence ID" value="MEQ2510185.1"/>
    <property type="molecule type" value="Genomic_DNA"/>
</dbReference>
<keyword evidence="6" id="KW-0813">Transport</keyword>
<feature type="transmembrane region" description="Helical" evidence="7">
    <location>
        <begin position="158"/>
        <end position="181"/>
    </location>
</feature>
<evidence type="ECO:0000256" key="3">
    <source>
        <dbReference type="ARBA" id="ARBA00022692"/>
    </source>
</evidence>
<evidence type="ECO:0000256" key="7">
    <source>
        <dbReference type="SAM" id="Phobius"/>
    </source>
</evidence>
<dbReference type="Proteomes" id="UP001491552">
    <property type="component" value="Unassembled WGS sequence"/>
</dbReference>
<comment type="similarity">
    <text evidence="6">Belongs to the exbB/tolQ family.</text>
</comment>
<comment type="caution">
    <text evidence="9">The sequence shown here is derived from an EMBL/GenBank/DDBJ whole genome shotgun (WGS) entry which is preliminary data.</text>
</comment>
<keyword evidence="5 7" id="KW-0472">Membrane</keyword>
<accession>A0ABV1G443</accession>
<evidence type="ECO:0000256" key="2">
    <source>
        <dbReference type="ARBA" id="ARBA00022475"/>
    </source>
</evidence>
<name>A0ABV1G443_9FIRM</name>
<dbReference type="RefSeq" id="WP_349134890.1">
    <property type="nucleotide sequence ID" value="NZ_JBBMFF010000135.1"/>
</dbReference>
<feature type="transmembrane region" description="Helical" evidence="7">
    <location>
        <begin position="21"/>
        <end position="40"/>
    </location>
</feature>
<feature type="transmembrane region" description="Helical" evidence="7">
    <location>
        <begin position="126"/>
        <end position="146"/>
    </location>
</feature>
<dbReference type="PANTHER" id="PTHR30625">
    <property type="entry name" value="PROTEIN TOLQ"/>
    <property type="match status" value="1"/>
</dbReference>
<evidence type="ECO:0000313" key="9">
    <source>
        <dbReference type="EMBL" id="MEQ2510185.1"/>
    </source>
</evidence>
<evidence type="ECO:0000256" key="6">
    <source>
        <dbReference type="RuleBase" id="RU004057"/>
    </source>
</evidence>
<reference evidence="9 10" key="1">
    <citation type="submission" date="2024-03" db="EMBL/GenBank/DDBJ databases">
        <title>Human intestinal bacterial collection.</title>
        <authorList>
            <person name="Pauvert C."/>
            <person name="Hitch T.C.A."/>
            <person name="Clavel T."/>
        </authorList>
    </citation>
    <scope>NUCLEOTIDE SEQUENCE [LARGE SCALE GENOMIC DNA]</scope>
    <source>
        <strain evidence="9 10">CLA-AA-H192</strain>
    </source>
</reference>
<dbReference type="Pfam" id="PF01618">
    <property type="entry name" value="MotA_ExbB"/>
    <property type="match status" value="1"/>
</dbReference>
<keyword evidence="4 7" id="KW-1133">Transmembrane helix</keyword>
<organism evidence="9 10">
    <name type="scientific">Faecousia intestinalis</name>
    <dbReference type="NCBI Taxonomy" id="3133167"/>
    <lineage>
        <taxon>Bacteria</taxon>
        <taxon>Bacillati</taxon>
        <taxon>Bacillota</taxon>
        <taxon>Clostridia</taxon>
        <taxon>Eubacteriales</taxon>
        <taxon>Oscillospiraceae</taxon>
        <taxon>Faecousia</taxon>
    </lineage>
</organism>
<evidence type="ECO:0000256" key="1">
    <source>
        <dbReference type="ARBA" id="ARBA00004651"/>
    </source>
</evidence>
<dbReference type="InterPro" id="IPR050790">
    <property type="entry name" value="ExbB/TolQ_transport"/>
</dbReference>
<keyword evidence="10" id="KW-1185">Reference proteome</keyword>
<evidence type="ECO:0000256" key="5">
    <source>
        <dbReference type="ARBA" id="ARBA00023136"/>
    </source>
</evidence>
<evidence type="ECO:0000313" key="10">
    <source>
        <dbReference type="Proteomes" id="UP001491552"/>
    </source>
</evidence>
<evidence type="ECO:0000256" key="4">
    <source>
        <dbReference type="ARBA" id="ARBA00022989"/>
    </source>
</evidence>
<proteinExistence type="inferred from homology"/>